<dbReference type="AlphaFoldDB" id="A0A9X2X8E4"/>
<dbReference type="InterPro" id="IPR023168">
    <property type="entry name" value="GatB_Yqey_C_2"/>
</dbReference>
<accession>A0A9X2X8E4</accession>
<sequence>MREKIAQALKAAIEAQDKERIPTLRLIQAAIRDRDSAARNAGRDPVSDEEIREILVRMVKQRKESARQFEESNRPQEAAAERREIEIISGLLPKPLGDDAMRKACEQVVHEVGAGSLRDMRRCMNALKEKFPDQMDLGKASGIVKDMLQ</sequence>
<dbReference type="InterPro" id="IPR042184">
    <property type="entry name" value="YqeY/Aim41_N"/>
</dbReference>
<dbReference type="GO" id="GO:0016884">
    <property type="term" value="F:carbon-nitrogen ligase activity, with glutamine as amido-N-donor"/>
    <property type="evidence" value="ECO:0007669"/>
    <property type="project" value="InterPro"/>
</dbReference>
<keyword evidence="2" id="KW-1185">Reference proteome</keyword>
<reference evidence="1" key="1">
    <citation type="submission" date="2022-08" db="EMBL/GenBank/DDBJ databases">
        <title>Chelativorans sichuanense sp. nov., a paraffin oil-degrading bacterium isolated from a mixture of oil-based drill cuttings and paddy soil.</title>
        <authorList>
            <person name="Yu J."/>
            <person name="Liu H."/>
            <person name="Chen Q."/>
        </authorList>
    </citation>
    <scope>NUCLEOTIDE SEQUENCE</scope>
    <source>
        <strain evidence="1">SCAU 2101</strain>
    </source>
</reference>
<evidence type="ECO:0000313" key="1">
    <source>
        <dbReference type="EMBL" id="MCT8991227.1"/>
    </source>
</evidence>
<proteinExistence type="predicted"/>
<dbReference type="RefSeq" id="WP_261516142.1">
    <property type="nucleotide sequence ID" value="NZ_JAODNV010000013.1"/>
</dbReference>
<dbReference type="Pfam" id="PF09424">
    <property type="entry name" value="YqeY"/>
    <property type="match status" value="1"/>
</dbReference>
<protein>
    <submittedName>
        <fullName evidence="1">GatB/YqeY domain-containing protein</fullName>
    </submittedName>
</protein>
<comment type="caution">
    <text evidence="1">The sequence shown here is derived from an EMBL/GenBank/DDBJ whole genome shotgun (WGS) entry which is preliminary data.</text>
</comment>
<dbReference type="InterPro" id="IPR003789">
    <property type="entry name" value="Asn/Gln_tRNA_amidoTrase-B-like"/>
</dbReference>
<dbReference type="SUPFAM" id="SSF89095">
    <property type="entry name" value="GatB/YqeY motif"/>
    <property type="match status" value="1"/>
</dbReference>
<gene>
    <name evidence="1" type="ORF">NYR54_13150</name>
</gene>
<dbReference type="Proteomes" id="UP001149009">
    <property type="component" value="Unassembled WGS sequence"/>
</dbReference>
<organism evidence="1 2">
    <name type="scientific">Chelativorans petroleitrophicus</name>
    <dbReference type="NCBI Taxonomy" id="2975484"/>
    <lineage>
        <taxon>Bacteria</taxon>
        <taxon>Pseudomonadati</taxon>
        <taxon>Pseudomonadota</taxon>
        <taxon>Alphaproteobacteria</taxon>
        <taxon>Hyphomicrobiales</taxon>
        <taxon>Phyllobacteriaceae</taxon>
        <taxon>Chelativorans</taxon>
    </lineage>
</organism>
<dbReference type="PANTHER" id="PTHR28055">
    <property type="entry name" value="ALTERED INHERITANCE OF MITOCHONDRIA PROTEIN 41, MITOCHONDRIAL"/>
    <property type="match status" value="1"/>
</dbReference>
<dbReference type="Gene3D" id="1.10.10.410">
    <property type="match status" value="1"/>
</dbReference>
<dbReference type="InterPro" id="IPR019004">
    <property type="entry name" value="YqeY/Aim41"/>
</dbReference>
<name>A0A9X2X8E4_9HYPH</name>
<dbReference type="Gene3D" id="1.10.1510.10">
    <property type="entry name" value="Uncharacterised protein YqeY/AIM41 PF09424, N-terminal domain"/>
    <property type="match status" value="1"/>
</dbReference>
<dbReference type="PANTHER" id="PTHR28055:SF1">
    <property type="entry name" value="ALTERED INHERITANCE OF MITOCHONDRIA PROTEIN 41, MITOCHONDRIAL"/>
    <property type="match status" value="1"/>
</dbReference>
<dbReference type="EMBL" id="JAODNV010000013">
    <property type="protein sequence ID" value="MCT8991227.1"/>
    <property type="molecule type" value="Genomic_DNA"/>
</dbReference>
<evidence type="ECO:0000313" key="2">
    <source>
        <dbReference type="Proteomes" id="UP001149009"/>
    </source>
</evidence>